<sequence length="252" mass="27249">MIPHRCNWYKCGSKFPTERGLADHLHTTHLNNLLKVKAVDWDRWLTEQKAEGEQAVSTENPSGSRPSRTPDPSSSHTSQTADRLIKIEKIEEDASSSPLRPSPSTASPPETPAAKRRKSFSDYNALSSPSPPLISANPSPTLSDMVVNTTHTLAEVAGYSRRGSRNSVSRGSDASADDVEMQLTQAVTGSVSPPISAAAGPSNQNRRTGSQPISRSQSDSQESTGSGISFRYTPLQLQTQAPYSWNTQSESQ</sequence>
<feature type="region of interest" description="Disordered" evidence="2">
    <location>
        <begin position="49"/>
        <end position="142"/>
    </location>
</feature>
<feature type="compositionally biased region" description="Low complexity" evidence="2">
    <location>
        <begin position="158"/>
        <end position="172"/>
    </location>
</feature>
<dbReference type="InterPro" id="IPR013087">
    <property type="entry name" value="Znf_C2H2_type"/>
</dbReference>
<dbReference type="EMBL" id="RWJN01000042">
    <property type="protein sequence ID" value="TCD69390.1"/>
    <property type="molecule type" value="Genomic_DNA"/>
</dbReference>
<dbReference type="STRING" id="92696.A0A4R0RKZ5"/>
<keyword evidence="1" id="KW-0863">Zinc-finger</keyword>
<gene>
    <name evidence="4" type="ORF">EIP91_007737</name>
</gene>
<feature type="compositionally biased region" description="Low complexity" evidence="2">
    <location>
        <begin position="124"/>
        <end position="140"/>
    </location>
</feature>
<feature type="compositionally biased region" description="Low complexity" evidence="2">
    <location>
        <begin position="61"/>
        <end position="78"/>
    </location>
</feature>
<dbReference type="PROSITE" id="PS00028">
    <property type="entry name" value="ZINC_FINGER_C2H2_1"/>
    <property type="match status" value="1"/>
</dbReference>
<evidence type="ECO:0000313" key="5">
    <source>
        <dbReference type="Proteomes" id="UP000292702"/>
    </source>
</evidence>
<feature type="region of interest" description="Disordered" evidence="2">
    <location>
        <begin position="157"/>
        <end position="252"/>
    </location>
</feature>
<dbReference type="AlphaFoldDB" id="A0A4R0RKZ5"/>
<keyword evidence="1" id="KW-0479">Metal-binding</keyword>
<protein>
    <recommendedName>
        <fullName evidence="3">C2H2-type domain-containing protein</fullName>
    </recommendedName>
</protein>
<organism evidence="4 5">
    <name type="scientific">Steccherinum ochraceum</name>
    <dbReference type="NCBI Taxonomy" id="92696"/>
    <lineage>
        <taxon>Eukaryota</taxon>
        <taxon>Fungi</taxon>
        <taxon>Dikarya</taxon>
        <taxon>Basidiomycota</taxon>
        <taxon>Agaricomycotina</taxon>
        <taxon>Agaricomycetes</taxon>
        <taxon>Polyporales</taxon>
        <taxon>Steccherinaceae</taxon>
        <taxon>Steccherinum</taxon>
    </lineage>
</organism>
<keyword evidence="5" id="KW-1185">Reference proteome</keyword>
<evidence type="ECO:0000256" key="1">
    <source>
        <dbReference type="PROSITE-ProRule" id="PRU00042"/>
    </source>
</evidence>
<dbReference type="PROSITE" id="PS50157">
    <property type="entry name" value="ZINC_FINGER_C2H2_2"/>
    <property type="match status" value="1"/>
</dbReference>
<feature type="domain" description="C2H2-type" evidence="3">
    <location>
        <begin position="4"/>
        <end position="29"/>
    </location>
</feature>
<reference evidence="4 5" key="1">
    <citation type="submission" date="2018-11" db="EMBL/GenBank/DDBJ databases">
        <title>Genome assembly of Steccherinum ochraceum LE-BIN_3174, the white-rot fungus of the Steccherinaceae family (The Residual Polyporoid clade, Polyporales, Basidiomycota).</title>
        <authorList>
            <person name="Fedorova T.V."/>
            <person name="Glazunova O.A."/>
            <person name="Landesman E.O."/>
            <person name="Moiseenko K.V."/>
            <person name="Psurtseva N.V."/>
            <person name="Savinova O.S."/>
            <person name="Shakhova N.V."/>
            <person name="Tyazhelova T.V."/>
            <person name="Vasina D.V."/>
        </authorList>
    </citation>
    <scope>NUCLEOTIDE SEQUENCE [LARGE SCALE GENOMIC DNA]</scope>
    <source>
        <strain evidence="4 5">LE-BIN_3174</strain>
    </source>
</reference>
<feature type="compositionally biased region" description="Polar residues" evidence="2">
    <location>
        <begin position="182"/>
        <end position="193"/>
    </location>
</feature>
<dbReference type="Proteomes" id="UP000292702">
    <property type="component" value="Unassembled WGS sequence"/>
</dbReference>
<name>A0A4R0RKZ5_9APHY</name>
<dbReference type="SUPFAM" id="SSF57667">
    <property type="entry name" value="beta-beta-alpha zinc fingers"/>
    <property type="match status" value="1"/>
</dbReference>
<feature type="compositionally biased region" description="Polar residues" evidence="2">
    <location>
        <begin position="235"/>
        <end position="252"/>
    </location>
</feature>
<dbReference type="InterPro" id="IPR036236">
    <property type="entry name" value="Znf_C2H2_sf"/>
</dbReference>
<comment type="caution">
    <text evidence="4">The sequence shown here is derived from an EMBL/GenBank/DDBJ whole genome shotgun (WGS) entry which is preliminary data.</text>
</comment>
<evidence type="ECO:0000259" key="3">
    <source>
        <dbReference type="PROSITE" id="PS50157"/>
    </source>
</evidence>
<proteinExistence type="predicted"/>
<keyword evidence="1" id="KW-0862">Zinc</keyword>
<feature type="compositionally biased region" description="Polar residues" evidence="2">
    <location>
        <begin position="201"/>
        <end position="227"/>
    </location>
</feature>
<dbReference type="GO" id="GO:0008270">
    <property type="term" value="F:zinc ion binding"/>
    <property type="evidence" value="ECO:0007669"/>
    <property type="project" value="UniProtKB-KW"/>
</dbReference>
<evidence type="ECO:0000313" key="4">
    <source>
        <dbReference type="EMBL" id="TCD69390.1"/>
    </source>
</evidence>
<evidence type="ECO:0000256" key="2">
    <source>
        <dbReference type="SAM" id="MobiDB-lite"/>
    </source>
</evidence>
<accession>A0A4R0RKZ5</accession>